<organism evidence="5 6">
    <name type="scientific">Carpinus fangiana</name>
    <dbReference type="NCBI Taxonomy" id="176857"/>
    <lineage>
        <taxon>Eukaryota</taxon>
        <taxon>Viridiplantae</taxon>
        <taxon>Streptophyta</taxon>
        <taxon>Embryophyta</taxon>
        <taxon>Tracheophyta</taxon>
        <taxon>Spermatophyta</taxon>
        <taxon>Magnoliopsida</taxon>
        <taxon>eudicotyledons</taxon>
        <taxon>Gunneridae</taxon>
        <taxon>Pentapetalae</taxon>
        <taxon>rosids</taxon>
        <taxon>fabids</taxon>
        <taxon>Fagales</taxon>
        <taxon>Betulaceae</taxon>
        <taxon>Carpinus</taxon>
    </lineage>
</organism>
<name>A0A5N6QZT4_9ROSI</name>
<evidence type="ECO:0000259" key="4">
    <source>
        <dbReference type="Pfam" id="PF13947"/>
    </source>
</evidence>
<accession>A0A5N6QZT4</accession>
<keyword evidence="3" id="KW-0472">Membrane</keyword>
<dbReference type="Pfam" id="PF13947">
    <property type="entry name" value="GUB_WAK_bind"/>
    <property type="match status" value="1"/>
</dbReference>
<dbReference type="PANTHER" id="PTHR33138">
    <property type="entry name" value="OS01G0690200 PROTEIN"/>
    <property type="match status" value="1"/>
</dbReference>
<keyword evidence="2" id="KW-0732">Signal</keyword>
<evidence type="ECO:0000256" key="1">
    <source>
        <dbReference type="ARBA" id="ARBA00004167"/>
    </source>
</evidence>
<keyword evidence="6" id="KW-1185">Reference proteome</keyword>
<dbReference type="Proteomes" id="UP000327013">
    <property type="component" value="Chromosome 3"/>
</dbReference>
<dbReference type="AlphaFoldDB" id="A0A5N6QZT4"/>
<evidence type="ECO:0000313" key="6">
    <source>
        <dbReference type="Proteomes" id="UP000327013"/>
    </source>
</evidence>
<comment type="subcellular location">
    <subcellularLocation>
        <location evidence="1">Membrane</location>
        <topology evidence="1">Single-pass membrane protein</topology>
    </subcellularLocation>
</comment>
<keyword evidence="3" id="KW-0812">Transmembrane</keyword>
<proteinExistence type="predicted"/>
<sequence length="247" mass="27369">MDSCRLHSLSPFLTSFYFIFLVTFVGIPVSLCDDDHIDPSSCGQMFSCGEIKNIGLPFWEDTRPSNCGSPGLKLHCEGSNVTTIEIMNVTYRVLDVNLNNQTLTISRDDLLSTGICSLPPGLVNTTLDPTLFDFRPGYQNITLAYGCPSSSFPFPGHFTCPISGEVHVELEANIWPTECNGSVVVPVPLLRRPDILFSLDKLEQVIREGFDVEWKVDSVPYACPTCYLSPSKPGPYYLHPHALSSQR</sequence>
<evidence type="ECO:0000256" key="2">
    <source>
        <dbReference type="ARBA" id="ARBA00022729"/>
    </source>
</evidence>
<dbReference type="EMBL" id="CM017323">
    <property type="protein sequence ID" value="KAE8022085.1"/>
    <property type="molecule type" value="Genomic_DNA"/>
</dbReference>
<keyword evidence="3" id="KW-1133">Transmembrane helix</keyword>
<gene>
    <name evidence="5" type="ORF">FH972_007918</name>
</gene>
<reference evidence="5 6" key="1">
    <citation type="submission" date="2019-06" db="EMBL/GenBank/DDBJ databases">
        <title>A chromosomal-level reference genome of Carpinus fangiana (Coryloideae, Betulaceae).</title>
        <authorList>
            <person name="Yang X."/>
            <person name="Wang Z."/>
            <person name="Zhang L."/>
            <person name="Hao G."/>
            <person name="Liu J."/>
            <person name="Yang Y."/>
        </authorList>
    </citation>
    <scope>NUCLEOTIDE SEQUENCE [LARGE SCALE GENOMIC DNA]</scope>
    <source>
        <strain evidence="5">Cfa_2016G</strain>
        <tissue evidence="5">Leaf</tissue>
    </source>
</reference>
<feature type="domain" description="Wall-associated receptor kinase galacturonan-binding" evidence="4">
    <location>
        <begin position="42"/>
        <end position="107"/>
    </location>
</feature>
<dbReference type="PANTHER" id="PTHR33138:SF11">
    <property type="entry name" value="KINASE-LIKE PROTEIN"/>
    <property type="match status" value="1"/>
</dbReference>
<dbReference type="GO" id="GO:0030247">
    <property type="term" value="F:polysaccharide binding"/>
    <property type="evidence" value="ECO:0007669"/>
    <property type="project" value="InterPro"/>
</dbReference>
<dbReference type="OrthoDB" id="1303655at2759"/>
<protein>
    <recommendedName>
        <fullName evidence="4">Wall-associated receptor kinase galacturonan-binding domain-containing protein</fullName>
    </recommendedName>
</protein>
<evidence type="ECO:0000313" key="5">
    <source>
        <dbReference type="EMBL" id="KAE8022085.1"/>
    </source>
</evidence>
<dbReference type="InterPro" id="IPR025287">
    <property type="entry name" value="WAK_GUB"/>
</dbReference>
<evidence type="ECO:0000256" key="3">
    <source>
        <dbReference type="SAM" id="Phobius"/>
    </source>
</evidence>
<feature type="transmembrane region" description="Helical" evidence="3">
    <location>
        <begin position="12"/>
        <end position="31"/>
    </location>
</feature>
<dbReference type="GO" id="GO:0016020">
    <property type="term" value="C:membrane"/>
    <property type="evidence" value="ECO:0007669"/>
    <property type="project" value="UniProtKB-SubCell"/>
</dbReference>